<reference evidence="7 8" key="1">
    <citation type="submission" date="2019-05" db="EMBL/GenBank/DDBJ databases">
        <title>Draft Whole-Genome sequence of the green sulfur bacterium Prosthecochloris vibrioformis DSM 260.</title>
        <authorList>
            <person name="Meyer T.E."/>
            <person name="Kyndt J.A."/>
        </authorList>
    </citation>
    <scope>NUCLEOTIDE SEQUENCE [LARGE SCALE GENOMIC DNA]</scope>
    <source>
        <strain evidence="7 8">DSM 260</strain>
    </source>
</reference>
<evidence type="ECO:0000256" key="2">
    <source>
        <dbReference type="ARBA" id="ARBA00022475"/>
    </source>
</evidence>
<organism evidence="7 8">
    <name type="scientific">Prosthecochloris vibrioformis</name>
    <name type="common">Chlorobium vibrioforme</name>
    <dbReference type="NCBI Taxonomy" id="1098"/>
    <lineage>
        <taxon>Bacteria</taxon>
        <taxon>Pseudomonadati</taxon>
        <taxon>Chlorobiota</taxon>
        <taxon>Chlorobiia</taxon>
        <taxon>Chlorobiales</taxon>
        <taxon>Chlorobiaceae</taxon>
        <taxon>Prosthecochloris</taxon>
    </lineage>
</organism>
<feature type="transmembrane region" description="Helical" evidence="6">
    <location>
        <begin position="319"/>
        <end position="344"/>
    </location>
</feature>
<dbReference type="GO" id="GO:0005436">
    <property type="term" value="F:sodium:phosphate symporter activity"/>
    <property type="evidence" value="ECO:0007669"/>
    <property type="project" value="InterPro"/>
</dbReference>
<evidence type="ECO:0000256" key="1">
    <source>
        <dbReference type="ARBA" id="ARBA00004651"/>
    </source>
</evidence>
<keyword evidence="5 6" id="KW-0472">Membrane</keyword>
<dbReference type="AlphaFoldDB" id="A0A5C4S2A4"/>
<evidence type="ECO:0000313" key="7">
    <source>
        <dbReference type="EMBL" id="TNJ37252.1"/>
    </source>
</evidence>
<keyword evidence="8" id="KW-1185">Reference proteome</keyword>
<feature type="transmembrane region" description="Helical" evidence="6">
    <location>
        <begin position="364"/>
        <end position="388"/>
    </location>
</feature>
<dbReference type="GO" id="GO:0005886">
    <property type="term" value="C:plasma membrane"/>
    <property type="evidence" value="ECO:0007669"/>
    <property type="project" value="UniProtKB-SubCell"/>
</dbReference>
<dbReference type="PANTHER" id="PTHR10010">
    <property type="entry name" value="SOLUTE CARRIER FAMILY 34 SODIUM PHOSPHATE , MEMBER 2-RELATED"/>
    <property type="match status" value="1"/>
</dbReference>
<feature type="transmembrane region" description="Helical" evidence="6">
    <location>
        <begin position="83"/>
        <end position="105"/>
    </location>
</feature>
<comment type="subcellular location">
    <subcellularLocation>
        <location evidence="1">Cell membrane</location>
        <topology evidence="1">Multi-pass membrane protein</topology>
    </subcellularLocation>
</comment>
<dbReference type="GO" id="GO:0044341">
    <property type="term" value="P:sodium-dependent phosphate transport"/>
    <property type="evidence" value="ECO:0007669"/>
    <property type="project" value="InterPro"/>
</dbReference>
<dbReference type="PANTHER" id="PTHR10010:SF46">
    <property type="entry name" value="SODIUM-DEPENDENT PHOSPHATE TRANSPORT PROTEIN 2B"/>
    <property type="match status" value="1"/>
</dbReference>
<feature type="transmembrane region" description="Helical" evidence="6">
    <location>
        <begin position="141"/>
        <end position="161"/>
    </location>
</feature>
<evidence type="ECO:0000256" key="5">
    <source>
        <dbReference type="ARBA" id="ARBA00023136"/>
    </source>
</evidence>
<evidence type="ECO:0000256" key="6">
    <source>
        <dbReference type="SAM" id="Phobius"/>
    </source>
</evidence>
<feature type="transmembrane region" description="Helical" evidence="6">
    <location>
        <begin position="57"/>
        <end position="77"/>
    </location>
</feature>
<feature type="transmembrane region" description="Helical" evidence="6">
    <location>
        <begin position="290"/>
        <end position="312"/>
    </location>
</feature>
<feature type="transmembrane region" description="Helical" evidence="6">
    <location>
        <begin position="210"/>
        <end position="232"/>
    </location>
</feature>
<evidence type="ECO:0000256" key="4">
    <source>
        <dbReference type="ARBA" id="ARBA00022989"/>
    </source>
</evidence>
<comment type="caution">
    <text evidence="7">The sequence shown here is derived from an EMBL/GenBank/DDBJ whole genome shotgun (WGS) entry which is preliminary data.</text>
</comment>
<dbReference type="Proteomes" id="UP000309544">
    <property type="component" value="Unassembled WGS sequence"/>
</dbReference>
<sequence>MSMHTGAFSQSEPSGASRTAFREWLTVAVLVYLLLVAVAMIGTGFKTAAGANARELFAFAGNPVTGIVIGTIATALIQSSSTVTSIIVGLVAGGLPVGIAIPMVMGANIGTTITNTIVSLGHVREGDEFKRAYEAATIHDFFNLLCVVIFLPLELMTGMLARSAAFFSTMFDGGTSLSIKQLNFVKPIVHPVVDVFQSALGPLMPSVATGLFMIFTGVILIIASIGFLGRLLKQLMVGRAKEILHKSVGRGPFSGLVSGTVLTVLVQSSSTTTSLVVPLAGNGVFSLRQVYPFTLGANIGTCITALLAATAVSGPNSVFALQIALVHLLYNILGVVVIYGIPFLRHIPLRAAERLAEATVNNKVYALMYIVGVFFLIPGVLIAVSNWLGF</sequence>
<keyword evidence="2" id="KW-1003">Cell membrane</keyword>
<keyword evidence="4 6" id="KW-1133">Transmembrane helix</keyword>
<dbReference type="NCBIfam" id="NF037997">
    <property type="entry name" value="Na_Pi_symport"/>
    <property type="match status" value="2"/>
</dbReference>
<feature type="transmembrane region" description="Helical" evidence="6">
    <location>
        <begin position="24"/>
        <end position="45"/>
    </location>
</feature>
<evidence type="ECO:0000256" key="3">
    <source>
        <dbReference type="ARBA" id="ARBA00022692"/>
    </source>
</evidence>
<evidence type="ECO:0000313" key="8">
    <source>
        <dbReference type="Proteomes" id="UP000309544"/>
    </source>
</evidence>
<accession>A0A5C4S2A4</accession>
<dbReference type="EMBL" id="VDCI01000002">
    <property type="protein sequence ID" value="TNJ37252.1"/>
    <property type="molecule type" value="Genomic_DNA"/>
</dbReference>
<dbReference type="RefSeq" id="WP_068866571.1">
    <property type="nucleotide sequence ID" value="NZ_VDCI01000002.1"/>
</dbReference>
<name>A0A5C4S2A4_PROVB</name>
<dbReference type="Pfam" id="PF02690">
    <property type="entry name" value="Na_Pi_cotrans"/>
    <property type="match status" value="2"/>
</dbReference>
<gene>
    <name evidence="7" type="ORF">FGF68_03245</name>
</gene>
<proteinExistence type="predicted"/>
<dbReference type="InterPro" id="IPR003841">
    <property type="entry name" value="Na/Pi_transpt"/>
</dbReference>
<keyword evidence="3 6" id="KW-0812">Transmembrane</keyword>
<protein>
    <submittedName>
        <fullName evidence="7">Na/Pi cotransporter family protein</fullName>
    </submittedName>
</protein>